<dbReference type="SUPFAM" id="SSF53335">
    <property type="entry name" value="S-adenosyl-L-methionine-dependent methyltransferases"/>
    <property type="match status" value="1"/>
</dbReference>
<reference evidence="7" key="1">
    <citation type="submission" date="2024-07" db="EMBL/GenBank/DDBJ databases">
        <authorList>
            <person name="Yu S.T."/>
        </authorList>
    </citation>
    <scope>NUCLEOTIDE SEQUENCE</scope>
    <source>
        <strain evidence="7">R35</strain>
    </source>
</reference>
<protein>
    <submittedName>
        <fullName evidence="7">Cyclopropane-fatty-acyl-phospholipid synthase family protein</fullName>
        <ecNumber evidence="7">2.1.1.-</ecNumber>
    </submittedName>
</protein>
<organism evidence="7">
    <name type="scientific">Streptomyces sp. R35</name>
    <dbReference type="NCBI Taxonomy" id="3238630"/>
    <lineage>
        <taxon>Bacteria</taxon>
        <taxon>Bacillati</taxon>
        <taxon>Actinomycetota</taxon>
        <taxon>Actinomycetes</taxon>
        <taxon>Kitasatosporales</taxon>
        <taxon>Streptomycetaceae</taxon>
        <taxon>Streptomyces</taxon>
    </lineage>
</organism>
<dbReference type="PANTHER" id="PTHR44307">
    <property type="entry name" value="PHOSPHOETHANOLAMINE METHYLTRANSFERASE"/>
    <property type="match status" value="1"/>
</dbReference>
<dbReference type="RefSeq" id="WP_369263632.1">
    <property type="nucleotide sequence ID" value="NZ_CP163440.1"/>
</dbReference>
<evidence type="ECO:0000259" key="6">
    <source>
        <dbReference type="Pfam" id="PF08241"/>
    </source>
</evidence>
<evidence type="ECO:0000256" key="3">
    <source>
        <dbReference type="ARBA" id="ARBA00022679"/>
    </source>
</evidence>
<name>A0AB39SER6_9ACTN</name>
<evidence type="ECO:0000313" key="7">
    <source>
        <dbReference type="EMBL" id="XDQ66642.1"/>
    </source>
</evidence>
<gene>
    <name evidence="7" type="ORF">AB5J50_40555</name>
</gene>
<dbReference type="EMBL" id="CP163440">
    <property type="protein sequence ID" value="XDQ66642.1"/>
    <property type="molecule type" value="Genomic_DNA"/>
</dbReference>
<feature type="region of interest" description="Disordered" evidence="5">
    <location>
        <begin position="222"/>
        <end position="256"/>
    </location>
</feature>
<dbReference type="InterPro" id="IPR029063">
    <property type="entry name" value="SAM-dependent_MTases_sf"/>
</dbReference>
<keyword evidence="3 7" id="KW-0808">Transferase</keyword>
<sequence>MTTQQPSATARHYRQDDLRRKIDEALDRLYPGHTTLTTDDLHGVDEFHTGGHAATRELAEHLELRAGLRVLDVGSGLGGPARHLAQHAGTDVTGVDLTEEYVDVARRRTDRVGLADRARFQQGDVTALPFPQASFDRAWMLHVGMNIEDKARLFTEISRVLTDNSLFIVYDVMLLSDPTLVSYPLPWASEPEHSFLARPEEYRSLLRKSGFDIVAEHDHRSQAVQSLRDAGDAHHQNSTPHNPAGGDTPPAPISVAMGTDASTKIAKALQNIEEGLLAPTEMICRLR</sequence>
<evidence type="ECO:0000256" key="2">
    <source>
        <dbReference type="ARBA" id="ARBA00022603"/>
    </source>
</evidence>
<feature type="domain" description="Methyltransferase type 11" evidence="6">
    <location>
        <begin position="71"/>
        <end position="168"/>
    </location>
</feature>
<dbReference type="CDD" id="cd02440">
    <property type="entry name" value="AdoMet_MTases"/>
    <property type="match status" value="1"/>
</dbReference>
<evidence type="ECO:0000256" key="5">
    <source>
        <dbReference type="SAM" id="MobiDB-lite"/>
    </source>
</evidence>
<keyword evidence="2 7" id="KW-0489">Methyltransferase</keyword>
<evidence type="ECO:0000256" key="4">
    <source>
        <dbReference type="ARBA" id="ARBA00025707"/>
    </source>
</evidence>
<dbReference type="AlphaFoldDB" id="A0AB39SER6"/>
<accession>A0AB39SER6</accession>
<dbReference type="Gene3D" id="3.40.50.150">
    <property type="entry name" value="Vaccinia Virus protein VP39"/>
    <property type="match status" value="1"/>
</dbReference>
<dbReference type="InterPro" id="IPR013216">
    <property type="entry name" value="Methyltransf_11"/>
</dbReference>
<proteinExistence type="predicted"/>
<comment type="pathway">
    <text evidence="1">Lipid metabolism.</text>
</comment>
<dbReference type="GO" id="GO:0008757">
    <property type="term" value="F:S-adenosylmethionine-dependent methyltransferase activity"/>
    <property type="evidence" value="ECO:0007669"/>
    <property type="project" value="InterPro"/>
</dbReference>
<dbReference type="GO" id="GO:0032259">
    <property type="term" value="P:methylation"/>
    <property type="evidence" value="ECO:0007669"/>
    <property type="project" value="UniProtKB-KW"/>
</dbReference>
<dbReference type="EC" id="2.1.1.-" evidence="7"/>
<dbReference type="Pfam" id="PF08241">
    <property type="entry name" value="Methyltransf_11"/>
    <property type="match status" value="1"/>
</dbReference>
<dbReference type="PANTHER" id="PTHR44307:SF2">
    <property type="entry name" value="PHOSPHOETHANOLAMINE METHYLTRANSFERASE ISOFORM X1"/>
    <property type="match status" value="1"/>
</dbReference>
<comment type="pathway">
    <text evidence="4">Phospholipid metabolism.</text>
</comment>
<evidence type="ECO:0000256" key="1">
    <source>
        <dbReference type="ARBA" id="ARBA00005189"/>
    </source>
</evidence>